<keyword evidence="1" id="KW-0732">Signal</keyword>
<evidence type="ECO:0000256" key="1">
    <source>
        <dbReference type="SAM" id="SignalP"/>
    </source>
</evidence>
<dbReference type="Proteomes" id="UP000576082">
    <property type="component" value="Unassembled WGS sequence"/>
</dbReference>
<gene>
    <name evidence="2" type="ORF">HHU12_15690</name>
</gene>
<sequence length="200" mass="21639">MKKLTFILLLSIISLTSFAQDKLISVGFGGGISGMYAKKNQTDYSGVGGNFFLNAYYNITPKLSIGAEYEGTIGVLAPSKIDSKNFEATAMRNISGKVLYHFGESSIRPFVGLGVGKYTIVPGKFNAADPNPEFDVANLPEASSIGFSPEVGVDLGWFQLAALYHIVPNLEFKNTEIGNVSAEYNSLEFRAAINLGFIER</sequence>
<organism evidence="2 3">
    <name type="scientific">Flammeovirga aprica JL-4</name>
    <dbReference type="NCBI Taxonomy" id="694437"/>
    <lineage>
        <taxon>Bacteria</taxon>
        <taxon>Pseudomonadati</taxon>
        <taxon>Bacteroidota</taxon>
        <taxon>Cytophagia</taxon>
        <taxon>Cytophagales</taxon>
        <taxon>Flammeovirgaceae</taxon>
        <taxon>Flammeovirga</taxon>
    </lineage>
</organism>
<feature type="chain" id="PRO_5031012058" evidence="1">
    <location>
        <begin position="20"/>
        <end position="200"/>
    </location>
</feature>
<evidence type="ECO:0000313" key="2">
    <source>
        <dbReference type="EMBL" id="NME69418.1"/>
    </source>
</evidence>
<keyword evidence="3" id="KW-1185">Reference proteome</keyword>
<protein>
    <submittedName>
        <fullName evidence="2">Porin family protein</fullName>
    </submittedName>
</protein>
<proteinExistence type="predicted"/>
<dbReference type="EMBL" id="JABANE010000041">
    <property type="protein sequence ID" value="NME69418.1"/>
    <property type="molecule type" value="Genomic_DNA"/>
</dbReference>
<dbReference type="Gene3D" id="2.40.160.20">
    <property type="match status" value="1"/>
</dbReference>
<reference evidence="2 3" key="1">
    <citation type="submission" date="2020-04" db="EMBL/GenBank/DDBJ databases">
        <title>Flammeovirga sp. SR4, a novel species isolated from seawater.</title>
        <authorList>
            <person name="Wang X."/>
        </authorList>
    </citation>
    <scope>NUCLEOTIDE SEQUENCE [LARGE SCALE GENOMIC DNA]</scope>
    <source>
        <strain evidence="2 3">ATCC 23126</strain>
    </source>
</reference>
<dbReference type="RefSeq" id="WP_169657694.1">
    <property type="nucleotide sequence ID" value="NZ_JABANE010000041.1"/>
</dbReference>
<comment type="caution">
    <text evidence="2">The sequence shown here is derived from an EMBL/GenBank/DDBJ whole genome shotgun (WGS) entry which is preliminary data.</text>
</comment>
<dbReference type="AlphaFoldDB" id="A0A7X9XAB0"/>
<name>A0A7X9XAB0_9BACT</name>
<evidence type="ECO:0000313" key="3">
    <source>
        <dbReference type="Proteomes" id="UP000576082"/>
    </source>
</evidence>
<accession>A0A7X9XAB0</accession>
<feature type="signal peptide" evidence="1">
    <location>
        <begin position="1"/>
        <end position="19"/>
    </location>
</feature>